<comment type="function">
    <text evidence="1 14">Catalyzes the condensation of iminoaspartate with dihydroxyacetone phosphate to form quinolinate.</text>
</comment>
<dbReference type="HAMAP" id="MF_00567">
    <property type="entry name" value="NadA_type1"/>
    <property type="match status" value="1"/>
</dbReference>
<feature type="binding site" evidence="14">
    <location>
        <position position="211"/>
    </location>
    <ligand>
        <name>[4Fe-4S] cluster</name>
        <dbReference type="ChEBI" id="CHEBI:49883"/>
    </ligand>
</feature>
<evidence type="ECO:0000256" key="10">
    <source>
        <dbReference type="ARBA" id="ARBA00023004"/>
    </source>
</evidence>
<dbReference type="PANTHER" id="PTHR30573">
    <property type="entry name" value="QUINOLINATE SYNTHETASE A"/>
    <property type="match status" value="1"/>
</dbReference>
<evidence type="ECO:0000256" key="6">
    <source>
        <dbReference type="ARBA" id="ARBA00022490"/>
    </source>
</evidence>
<dbReference type="FunFam" id="3.40.50.10800:FF:000001">
    <property type="entry name" value="Quinolinate synthase A"/>
    <property type="match status" value="1"/>
</dbReference>
<feature type="binding site" evidence="14">
    <location>
        <begin position="237"/>
        <end position="239"/>
    </location>
    <ligand>
        <name>iminosuccinate</name>
        <dbReference type="ChEBI" id="CHEBI:77875"/>
    </ligand>
</feature>
<gene>
    <name evidence="14 15" type="primary">nadA</name>
    <name evidence="15" type="ORF">GTP90_06020</name>
</gene>
<dbReference type="NCBIfam" id="TIGR00550">
    <property type="entry name" value="nadA"/>
    <property type="match status" value="1"/>
</dbReference>
<dbReference type="NCBIfam" id="NF006878">
    <property type="entry name" value="PRK09375.1-2"/>
    <property type="match status" value="1"/>
</dbReference>
<feature type="binding site" evidence="14">
    <location>
        <position position="124"/>
    </location>
    <ligand>
        <name>[4Fe-4S] cluster</name>
        <dbReference type="ChEBI" id="CHEBI:49883"/>
    </ligand>
</feature>
<keyword evidence="8 14" id="KW-0808">Transferase</keyword>
<evidence type="ECO:0000256" key="14">
    <source>
        <dbReference type="HAMAP-Rule" id="MF_00567"/>
    </source>
</evidence>
<proteinExistence type="inferred from homology"/>
<dbReference type="SUPFAM" id="SSF142754">
    <property type="entry name" value="NadA-like"/>
    <property type="match status" value="1"/>
</dbReference>
<comment type="pathway">
    <text evidence="3 14">Cofactor biosynthesis; NAD(+) biosynthesis; quinolinate from iminoaspartate: step 1/1.</text>
</comment>
<dbReference type="EMBL" id="WWCX01000005">
    <property type="protein sequence ID" value="MYM93411.1"/>
    <property type="molecule type" value="Genomic_DNA"/>
</dbReference>
<dbReference type="FunFam" id="3.40.50.10800:FF:000003">
    <property type="entry name" value="Quinolinate synthase A"/>
    <property type="match status" value="1"/>
</dbReference>
<evidence type="ECO:0000256" key="7">
    <source>
        <dbReference type="ARBA" id="ARBA00022642"/>
    </source>
</evidence>
<dbReference type="GO" id="GO:0005829">
    <property type="term" value="C:cytosol"/>
    <property type="evidence" value="ECO:0007669"/>
    <property type="project" value="TreeGrafter"/>
</dbReference>
<comment type="similarity">
    <text evidence="14">Belongs to the quinolinate synthase family. Type 1 subfamily.</text>
</comment>
<dbReference type="GO" id="GO:0051539">
    <property type="term" value="F:4 iron, 4 sulfur cluster binding"/>
    <property type="evidence" value="ECO:0007669"/>
    <property type="project" value="UniProtKB-KW"/>
</dbReference>
<dbReference type="GO" id="GO:0034628">
    <property type="term" value="P:'de novo' NAD+ biosynthetic process from L-aspartate"/>
    <property type="evidence" value="ECO:0007669"/>
    <property type="project" value="TreeGrafter"/>
</dbReference>
<evidence type="ECO:0000313" key="16">
    <source>
        <dbReference type="Proteomes" id="UP000447355"/>
    </source>
</evidence>
<evidence type="ECO:0000313" key="15">
    <source>
        <dbReference type="EMBL" id="MYM93411.1"/>
    </source>
</evidence>
<evidence type="ECO:0000256" key="11">
    <source>
        <dbReference type="ARBA" id="ARBA00023014"/>
    </source>
</evidence>
<dbReference type="EC" id="2.5.1.72" evidence="4 14"/>
<keyword evidence="11 14" id="KW-0411">Iron-sulfur</keyword>
<comment type="cofactor">
    <cofactor evidence="14">
        <name>[4Fe-4S] cluster</name>
        <dbReference type="ChEBI" id="CHEBI:49883"/>
    </cofactor>
    <text evidence="14">Binds 1 [4Fe-4S] cluster per subunit.</text>
</comment>
<evidence type="ECO:0000256" key="4">
    <source>
        <dbReference type="ARBA" id="ARBA00012669"/>
    </source>
</evidence>
<comment type="catalytic activity">
    <reaction evidence="12">
        <text>iminosuccinate + dihydroxyacetone phosphate = quinolinate + phosphate + 2 H2O + H(+)</text>
        <dbReference type="Rhea" id="RHEA:25888"/>
        <dbReference type="ChEBI" id="CHEBI:15377"/>
        <dbReference type="ChEBI" id="CHEBI:15378"/>
        <dbReference type="ChEBI" id="CHEBI:29959"/>
        <dbReference type="ChEBI" id="CHEBI:43474"/>
        <dbReference type="ChEBI" id="CHEBI:57642"/>
        <dbReference type="ChEBI" id="CHEBI:77875"/>
        <dbReference type="EC" id="2.5.1.72"/>
    </reaction>
    <physiologicalReaction direction="left-to-right" evidence="12">
        <dbReference type="Rhea" id="RHEA:25889"/>
    </physiologicalReaction>
</comment>
<dbReference type="Gene3D" id="3.40.50.10800">
    <property type="entry name" value="NadA-like"/>
    <property type="match status" value="3"/>
</dbReference>
<dbReference type="Pfam" id="PF02445">
    <property type="entry name" value="NadA"/>
    <property type="match status" value="1"/>
</dbReference>
<dbReference type="AlphaFoldDB" id="A0A845GHG5"/>
<organism evidence="15 16">
    <name type="scientific">Duganella vulcania</name>
    <dbReference type="NCBI Taxonomy" id="2692166"/>
    <lineage>
        <taxon>Bacteria</taxon>
        <taxon>Pseudomonadati</taxon>
        <taxon>Pseudomonadota</taxon>
        <taxon>Betaproteobacteria</taxon>
        <taxon>Burkholderiales</taxon>
        <taxon>Oxalobacteraceae</taxon>
        <taxon>Telluria group</taxon>
        <taxon>Duganella</taxon>
    </lineage>
</organism>
<protein>
    <recommendedName>
        <fullName evidence="13 14">Quinolinate synthase</fullName>
        <ecNumber evidence="4 14">2.5.1.72</ecNumber>
    </recommendedName>
</protein>
<feature type="binding site" evidence="14">
    <location>
        <begin position="150"/>
        <end position="152"/>
    </location>
    <ligand>
        <name>iminosuccinate</name>
        <dbReference type="ChEBI" id="CHEBI:77875"/>
    </ligand>
</feature>
<comment type="subcellular location">
    <subcellularLocation>
        <location evidence="2 14">Cytoplasm</location>
    </subcellularLocation>
</comment>
<feature type="binding site" evidence="14">
    <location>
        <position position="308"/>
    </location>
    <ligand>
        <name>[4Fe-4S] cluster</name>
        <dbReference type="ChEBI" id="CHEBI:49883"/>
    </ligand>
</feature>
<feature type="binding site" evidence="14">
    <location>
        <position position="79"/>
    </location>
    <ligand>
        <name>iminosuccinate</name>
        <dbReference type="ChEBI" id="CHEBI:77875"/>
    </ligand>
</feature>
<evidence type="ECO:0000256" key="3">
    <source>
        <dbReference type="ARBA" id="ARBA00005065"/>
    </source>
</evidence>
<keyword evidence="5 14" id="KW-0004">4Fe-4S</keyword>
<keyword evidence="6 14" id="KW-0963">Cytoplasm</keyword>
<dbReference type="InterPro" id="IPR023513">
    <property type="entry name" value="Quinolinate_synth_A_type1"/>
</dbReference>
<dbReference type="RefSeq" id="WP_161082649.1">
    <property type="nucleotide sequence ID" value="NZ_WWCX01000005.1"/>
</dbReference>
<dbReference type="GO" id="GO:0046872">
    <property type="term" value="F:metal ion binding"/>
    <property type="evidence" value="ECO:0007669"/>
    <property type="project" value="UniProtKB-KW"/>
</dbReference>
<dbReference type="GO" id="GO:0008987">
    <property type="term" value="F:quinolinate synthetase A activity"/>
    <property type="evidence" value="ECO:0007669"/>
    <property type="project" value="UniProtKB-UniRule"/>
</dbReference>
<dbReference type="InterPro" id="IPR036094">
    <property type="entry name" value="NadA_sf"/>
</dbReference>
<evidence type="ECO:0000256" key="13">
    <source>
        <dbReference type="ARBA" id="ARBA00073059"/>
    </source>
</evidence>
<feature type="binding site" evidence="14">
    <location>
        <position position="254"/>
    </location>
    <ligand>
        <name>iminosuccinate</name>
        <dbReference type="ChEBI" id="CHEBI:77875"/>
    </ligand>
</feature>
<evidence type="ECO:0000256" key="2">
    <source>
        <dbReference type="ARBA" id="ARBA00004496"/>
    </source>
</evidence>
<feature type="binding site" evidence="14">
    <location>
        <position position="58"/>
    </location>
    <ligand>
        <name>iminosuccinate</name>
        <dbReference type="ChEBI" id="CHEBI:77875"/>
    </ligand>
</feature>
<keyword evidence="7 14" id="KW-0662">Pyridine nucleotide biosynthesis</keyword>
<reference evidence="15" key="1">
    <citation type="submission" date="2019-12" db="EMBL/GenBank/DDBJ databases">
        <title>Novel species isolated from a subtropical stream in China.</title>
        <authorList>
            <person name="Lu H."/>
        </authorList>
    </citation>
    <scope>NUCLEOTIDE SEQUENCE [LARGE SCALE GENOMIC DNA]</scope>
    <source>
        <strain evidence="15">FT81W</strain>
    </source>
</reference>
<evidence type="ECO:0000256" key="1">
    <source>
        <dbReference type="ARBA" id="ARBA00003791"/>
    </source>
</evidence>
<dbReference type="UniPathway" id="UPA00253">
    <property type="reaction ID" value="UER00327"/>
</dbReference>
<dbReference type="PANTHER" id="PTHR30573:SF0">
    <property type="entry name" value="QUINOLINATE SYNTHASE, CHLOROPLASTIC"/>
    <property type="match status" value="1"/>
</dbReference>
<keyword evidence="10 14" id="KW-0408">Iron</keyword>
<dbReference type="InterPro" id="IPR003473">
    <property type="entry name" value="NadA"/>
</dbReference>
<evidence type="ECO:0000256" key="8">
    <source>
        <dbReference type="ARBA" id="ARBA00022679"/>
    </source>
</evidence>
<dbReference type="NCBIfam" id="NF006877">
    <property type="entry name" value="PRK09375.1-1"/>
    <property type="match status" value="1"/>
</dbReference>
<keyword evidence="9 14" id="KW-0479">Metal-binding</keyword>
<name>A0A845GHG5_9BURK</name>
<evidence type="ECO:0000256" key="9">
    <source>
        <dbReference type="ARBA" id="ARBA00022723"/>
    </source>
</evidence>
<feature type="binding site" evidence="14">
    <location>
        <position position="167"/>
    </location>
    <ligand>
        <name>iminosuccinate</name>
        <dbReference type="ChEBI" id="CHEBI:77875"/>
    </ligand>
</feature>
<dbReference type="Proteomes" id="UP000447355">
    <property type="component" value="Unassembled WGS sequence"/>
</dbReference>
<evidence type="ECO:0000256" key="5">
    <source>
        <dbReference type="ARBA" id="ARBA00022485"/>
    </source>
</evidence>
<comment type="caution">
    <text evidence="15">The sequence shown here is derived from an EMBL/GenBank/DDBJ whole genome shotgun (WGS) entry which is preliminary data.</text>
</comment>
<accession>A0A845GHG5</accession>
<sequence length="379" mass="40966">METIEIKSVEYEHHQDGASCTAHAWARTPATPSPEQRTALKERIKRLLKEKEAVLVSHYYVDADLQDLAEETGGCVSDSLEMARFGRDHPAKTLVVAGVRFMGETAKILSPEKRILMPDLDATCSLDLGCPADEFTAFCDAHPDRTVVVYANTSAAVKARADWMVTSSIGLDIVKHLHEQGKKILWAPDKHLGSYIQQQTGADMLLWQGSCLVHDEFKGIELDLLKAEYPNAKVLVHPESPANVVALADVVGSTTQIINAAVESDADTFIVATDNGILHKMRAAAPGKRFIEAPTAGNSASCKSCAHCPWMAMNGLQNLADVLEKMDGANEIHVDSEIGKQAVTSINRMLDFAAAKKAKVQPGADLAKEAKLFSGIGPA</sequence>
<evidence type="ECO:0000256" key="12">
    <source>
        <dbReference type="ARBA" id="ARBA00050125"/>
    </source>
</evidence>